<dbReference type="AlphaFoldDB" id="A0A9W6UXH9"/>
<evidence type="ECO:0000313" key="2">
    <source>
        <dbReference type="Proteomes" id="UP001165124"/>
    </source>
</evidence>
<dbReference type="Proteomes" id="UP001165124">
    <property type="component" value="Unassembled WGS sequence"/>
</dbReference>
<dbReference type="RefSeq" id="WP_067914488.1">
    <property type="nucleotide sequence ID" value="NZ_BSRZ01000022.1"/>
</dbReference>
<dbReference type="EMBL" id="BSRZ01000022">
    <property type="protein sequence ID" value="GLW67354.1"/>
    <property type="molecule type" value="Genomic_DNA"/>
</dbReference>
<reference evidence="1" key="1">
    <citation type="submission" date="2023-02" db="EMBL/GenBank/DDBJ databases">
        <title>Actinomadura rubrobrunea NBRC 14622.</title>
        <authorList>
            <person name="Ichikawa N."/>
            <person name="Sato H."/>
            <person name="Tonouchi N."/>
        </authorList>
    </citation>
    <scope>NUCLEOTIDE SEQUENCE</scope>
    <source>
        <strain evidence="1">NBRC 14622</strain>
    </source>
</reference>
<keyword evidence="2" id="KW-1185">Reference proteome</keyword>
<organism evidence="1 2">
    <name type="scientific">Actinomadura rubrobrunea</name>
    <dbReference type="NCBI Taxonomy" id="115335"/>
    <lineage>
        <taxon>Bacteria</taxon>
        <taxon>Bacillati</taxon>
        <taxon>Actinomycetota</taxon>
        <taxon>Actinomycetes</taxon>
        <taxon>Streptosporangiales</taxon>
        <taxon>Thermomonosporaceae</taxon>
        <taxon>Actinomadura</taxon>
    </lineage>
</organism>
<dbReference type="PIRSF" id="PIRSF028743">
    <property type="entry name" value="GvpO_protein"/>
    <property type="match status" value="1"/>
</dbReference>
<dbReference type="GO" id="GO:0031412">
    <property type="term" value="P:gas vesicle organization"/>
    <property type="evidence" value="ECO:0007669"/>
    <property type="project" value="InterPro"/>
</dbReference>
<evidence type="ECO:0000313" key="1">
    <source>
        <dbReference type="EMBL" id="GLW67354.1"/>
    </source>
</evidence>
<accession>A0A9W6UXH9</accession>
<proteinExistence type="predicted"/>
<name>A0A9W6UXH9_9ACTN</name>
<comment type="caution">
    <text evidence="1">The sequence shown here is derived from an EMBL/GenBank/DDBJ whole genome shotgun (WGS) entry which is preliminary data.</text>
</comment>
<sequence length="94" mass="10297">MTRRSPADCTAARRAARSAVGHVADMTGRDAEGVVGVQRREDGGWSVTVEVVEIHRIPDSADILAAYQADLDADGQLVAFHRTRRYTRGHVDRP</sequence>
<dbReference type="InterPro" id="IPR008634">
    <property type="entry name" value="Gas-vesicle_GvpO"/>
</dbReference>
<evidence type="ECO:0008006" key="3">
    <source>
        <dbReference type="Google" id="ProtNLM"/>
    </source>
</evidence>
<protein>
    <recommendedName>
        <fullName evidence="3">Gas vesicle protein</fullName>
    </recommendedName>
</protein>
<dbReference type="Pfam" id="PF05800">
    <property type="entry name" value="GvpO"/>
    <property type="match status" value="1"/>
</dbReference>
<gene>
    <name evidence="1" type="ORF">Arub01_55970</name>
</gene>